<proteinExistence type="predicted"/>
<reference evidence="1 2" key="1">
    <citation type="submission" date="2017-01" db="EMBL/GenBank/DDBJ databases">
        <authorList>
            <person name="Mah S.A."/>
            <person name="Swanson W.J."/>
            <person name="Moy G.W."/>
            <person name="Vacquier V.D."/>
        </authorList>
    </citation>
    <scope>NUCLEOTIDE SEQUENCE [LARGE SCALE GENOMIC DNA]</scope>
    <source>
        <strain evidence="1 2">DSM 18014</strain>
    </source>
</reference>
<gene>
    <name evidence="1" type="ORF">SAMN05421785_103305</name>
</gene>
<evidence type="ECO:0000313" key="2">
    <source>
        <dbReference type="Proteomes" id="UP000185781"/>
    </source>
</evidence>
<evidence type="ECO:0000313" key="1">
    <source>
        <dbReference type="EMBL" id="SIS86703.1"/>
    </source>
</evidence>
<protein>
    <submittedName>
        <fullName evidence="1">Uncharacterized protein</fullName>
    </submittedName>
</protein>
<name>A0A1N7MKS3_9FLAO</name>
<dbReference type="EMBL" id="FTOV01000003">
    <property type="protein sequence ID" value="SIS86703.1"/>
    <property type="molecule type" value="Genomic_DNA"/>
</dbReference>
<dbReference type="AlphaFoldDB" id="A0A1N7MKS3"/>
<accession>A0A1N7MKS3</accession>
<sequence length="58" mass="6749">MPADIASAEGVAEFRQAYNDTFEAVDFIYANIFMILLEQKNRTLSKYPIFYYLLLECS</sequence>
<organism evidence="1 2">
    <name type="scientific">Chryseobacterium gambrini</name>
    <dbReference type="NCBI Taxonomy" id="373672"/>
    <lineage>
        <taxon>Bacteria</taxon>
        <taxon>Pseudomonadati</taxon>
        <taxon>Bacteroidota</taxon>
        <taxon>Flavobacteriia</taxon>
        <taxon>Flavobacteriales</taxon>
        <taxon>Weeksellaceae</taxon>
        <taxon>Chryseobacterium group</taxon>
        <taxon>Chryseobacterium</taxon>
    </lineage>
</organism>
<dbReference type="Proteomes" id="UP000185781">
    <property type="component" value="Unassembled WGS sequence"/>
</dbReference>